<dbReference type="GO" id="GO:0033619">
    <property type="term" value="P:membrane protein proteolysis"/>
    <property type="evidence" value="ECO:0007669"/>
    <property type="project" value="TreeGrafter"/>
</dbReference>
<dbReference type="PANTHER" id="PTHR12174">
    <property type="entry name" value="SIGNAL PEPTIDE PEPTIDASE"/>
    <property type="match status" value="1"/>
</dbReference>
<dbReference type="GO" id="GO:0098553">
    <property type="term" value="C:lumenal side of endoplasmic reticulum membrane"/>
    <property type="evidence" value="ECO:0007669"/>
    <property type="project" value="TreeGrafter"/>
</dbReference>
<dbReference type="GO" id="GO:0098554">
    <property type="term" value="C:cytoplasmic side of endoplasmic reticulum membrane"/>
    <property type="evidence" value="ECO:0007669"/>
    <property type="project" value="TreeGrafter"/>
</dbReference>
<sequence length="413" mass="47529">MNLLKLISKNNKKMKNDSMGYSIAYYSSYVIILLTIVLSKFFVIPLMVQMFLYTFITIYIGSHDSLKQLEQVEDKNKKADNITAYDAIMFPIIGSGALLTLYFAYKFLDPYYVNMLLTVYLTLAGIFSLQGACANILEPAFPKFFKKDEYVKTFKVPKFISKEPVLFNTNKGEIISFLVCFFIGARWIFYKDFITHNVLAVSFCFQAISLVILSNFLIGFLLLSGLFVYDIFWVFGNDVMVTVAKSFEAPVKLLFPVSKDPVHYSMLGLGDIIIPGIVISLCLRFDYYLHRNKIHKGNFKKMFNDISIHETFKKYYFYTISVFYQLGLVVTYCMLFYFEHAQPALLYLVPACILAIVGCSLFKGEFKIMVKYQEITDKSTVSDDGKKKVADKDEMYKSQESILSNAKKRITNK</sequence>
<feature type="transmembrane region" description="Helical" evidence="8">
    <location>
        <begin position="82"/>
        <end position="105"/>
    </location>
</feature>
<keyword evidence="5" id="KW-0256">Endoplasmic reticulum</keyword>
<dbReference type="Pfam" id="PF04258">
    <property type="entry name" value="Peptidase_A22B"/>
    <property type="match status" value="1"/>
</dbReference>
<evidence type="ECO:0000256" key="5">
    <source>
        <dbReference type="ARBA" id="ARBA00022824"/>
    </source>
</evidence>
<name>A0A1B1E472_9APIC</name>
<evidence type="ECO:0000256" key="3">
    <source>
        <dbReference type="ARBA" id="ARBA00022692"/>
    </source>
</evidence>
<evidence type="ECO:0000256" key="1">
    <source>
        <dbReference type="ARBA" id="ARBA00004477"/>
    </source>
</evidence>
<evidence type="ECO:0000313" key="9">
    <source>
        <dbReference type="EMBL" id="ANQ09808.1"/>
    </source>
</evidence>
<dbReference type="AlphaFoldDB" id="A0A1B1E472"/>
<proteinExistence type="inferred from homology"/>
<feature type="transmembrane region" description="Helical" evidence="8">
    <location>
        <begin position="111"/>
        <end position="137"/>
    </location>
</feature>
<keyword evidence="3 8" id="KW-0812">Transmembrane</keyword>
<keyword evidence="10" id="KW-1185">Reference proteome</keyword>
<dbReference type="InterPro" id="IPR007369">
    <property type="entry name" value="Peptidase_A22B_SPP"/>
</dbReference>
<dbReference type="OrthoDB" id="29661at2759"/>
<feature type="transmembrane region" description="Helical" evidence="8">
    <location>
        <begin position="21"/>
        <end position="38"/>
    </location>
</feature>
<evidence type="ECO:0000256" key="6">
    <source>
        <dbReference type="ARBA" id="ARBA00022989"/>
    </source>
</evidence>
<dbReference type="VEuPathDB" id="PlasmoDB:PCOAH_00045450"/>
<evidence type="ECO:0000256" key="2">
    <source>
        <dbReference type="ARBA" id="ARBA00006859"/>
    </source>
</evidence>
<dbReference type="InterPro" id="IPR006639">
    <property type="entry name" value="Preselin/SPP"/>
</dbReference>
<feature type="transmembrane region" description="Helical" evidence="8">
    <location>
        <begin position="264"/>
        <end position="283"/>
    </location>
</feature>
<dbReference type="PANTHER" id="PTHR12174:SF23">
    <property type="entry name" value="MINOR HISTOCOMPATIBILITY ANTIGEN H13"/>
    <property type="match status" value="1"/>
</dbReference>
<feature type="transmembrane region" description="Helical" evidence="8">
    <location>
        <begin position="220"/>
        <end position="244"/>
    </location>
</feature>
<dbReference type="GO" id="GO:0042500">
    <property type="term" value="F:aspartic endopeptidase activity, intramembrane cleaving"/>
    <property type="evidence" value="ECO:0007669"/>
    <property type="project" value="InterPro"/>
</dbReference>
<dbReference type="KEGG" id="pcot:PCOAH_00045450"/>
<organism evidence="9 10">
    <name type="scientific">Plasmodium coatneyi</name>
    <dbReference type="NCBI Taxonomy" id="208452"/>
    <lineage>
        <taxon>Eukaryota</taxon>
        <taxon>Sar</taxon>
        <taxon>Alveolata</taxon>
        <taxon>Apicomplexa</taxon>
        <taxon>Aconoidasida</taxon>
        <taxon>Haemosporida</taxon>
        <taxon>Plasmodiidae</taxon>
        <taxon>Plasmodium</taxon>
    </lineage>
</organism>
<dbReference type="EMBL" id="CP016250">
    <property type="protein sequence ID" value="ANQ09808.1"/>
    <property type="molecule type" value="Genomic_DNA"/>
</dbReference>
<evidence type="ECO:0000256" key="7">
    <source>
        <dbReference type="ARBA" id="ARBA00023136"/>
    </source>
</evidence>
<dbReference type="GeneID" id="30911276"/>
<dbReference type="GO" id="GO:0006465">
    <property type="term" value="P:signal peptide processing"/>
    <property type="evidence" value="ECO:0007669"/>
    <property type="project" value="TreeGrafter"/>
</dbReference>
<reference evidence="10" key="1">
    <citation type="submission" date="2016-06" db="EMBL/GenBank/DDBJ databases">
        <title>First high quality genome sequence of Plasmodium coatneyi using continuous long reads from single molecule, real-time sequencing.</title>
        <authorList>
            <person name="Chien J.-T."/>
            <person name="Pakala S.B."/>
            <person name="Geraldo J.A."/>
            <person name="Lapp S.A."/>
            <person name="Barnwell J.W."/>
            <person name="Kissinger J.C."/>
            <person name="Galinski M.R."/>
            <person name="Humphrey J.C."/>
        </authorList>
    </citation>
    <scope>NUCLEOTIDE SEQUENCE [LARGE SCALE GENOMIC DNA]</scope>
    <source>
        <strain evidence="10">Hackeri</strain>
    </source>
</reference>
<feature type="transmembrane region" description="Helical" evidence="8">
    <location>
        <begin position="315"/>
        <end position="338"/>
    </location>
</feature>
<dbReference type="Proteomes" id="UP000092716">
    <property type="component" value="Chromosome 12"/>
</dbReference>
<comment type="subcellular location">
    <subcellularLocation>
        <location evidence="1">Endoplasmic reticulum membrane</location>
        <topology evidence="1">Multi-pass membrane protein</topology>
    </subcellularLocation>
</comment>
<keyword evidence="4" id="KW-0378">Hydrolase</keyword>
<gene>
    <name evidence="9" type="ORF">PCOAH_00045450</name>
</gene>
<evidence type="ECO:0000256" key="4">
    <source>
        <dbReference type="ARBA" id="ARBA00022801"/>
    </source>
</evidence>
<evidence type="ECO:0000256" key="8">
    <source>
        <dbReference type="SAM" id="Phobius"/>
    </source>
</evidence>
<keyword evidence="6 8" id="KW-1133">Transmembrane helix</keyword>
<comment type="similarity">
    <text evidence="2">Belongs to the peptidase A22B family.</text>
</comment>
<feature type="transmembrane region" description="Helical" evidence="8">
    <location>
        <begin position="172"/>
        <end position="189"/>
    </location>
</feature>
<feature type="transmembrane region" description="Helical" evidence="8">
    <location>
        <begin position="344"/>
        <end position="362"/>
    </location>
</feature>
<dbReference type="SMART" id="SM00730">
    <property type="entry name" value="PSN"/>
    <property type="match status" value="1"/>
</dbReference>
<evidence type="ECO:0000313" key="10">
    <source>
        <dbReference type="Proteomes" id="UP000092716"/>
    </source>
</evidence>
<protein>
    <submittedName>
        <fullName evidence="9">Signal peptide peptidase</fullName>
    </submittedName>
</protein>
<keyword evidence="7 8" id="KW-0472">Membrane</keyword>
<dbReference type="RefSeq" id="XP_019916503.1">
    <property type="nucleotide sequence ID" value="XM_020061329.1"/>
</dbReference>
<accession>A0A1B1E472</accession>